<evidence type="ECO:0000313" key="3">
    <source>
        <dbReference type="Proteomes" id="UP000014463"/>
    </source>
</evidence>
<dbReference type="CDD" id="cd06529">
    <property type="entry name" value="S24_LexA-like"/>
    <property type="match status" value="1"/>
</dbReference>
<dbReference type="RefSeq" id="WP_016416452.1">
    <property type="nucleotide sequence ID" value="NZ_AUAB01000002.1"/>
</dbReference>
<dbReference type="PANTHER" id="PTHR33516">
    <property type="entry name" value="LEXA REPRESSOR"/>
    <property type="match status" value="1"/>
</dbReference>
<keyword evidence="3" id="KW-1185">Reference proteome</keyword>
<proteinExistence type="predicted"/>
<dbReference type="InterPro" id="IPR039418">
    <property type="entry name" value="LexA-like"/>
</dbReference>
<dbReference type="OrthoDB" id="9787787at2"/>
<sequence length="134" mass="15166">MREISPQRRGASGFPSPADDYLEAPLDLHRHLVPHPASTFFMQVEGNDQAQAGFHDGDLLVVDRSLTAQPGHWVIAIIEGTLCLQRLEGTGRHQWLCPADPRRPRLPLEADRDCRLWGVVSHVVHDFRHPIRET</sequence>
<dbReference type="STRING" id="1121939.L861_09230"/>
<feature type="domain" description="Peptidase S24/S26A/S26B/S26C" evidence="1">
    <location>
        <begin position="11"/>
        <end position="120"/>
    </location>
</feature>
<dbReference type="InterPro" id="IPR015927">
    <property type="entry name" value="Peptidase_S24_S26A/B/C"/>
</dbReference>
<name>S2L3Y9_LITA3</name>
<protein>
    <submittedName>
        <fullName evidence="2">DNA polymerase V</fullName>
    </submittedName>
</protein>
<dbReference type="AlphaFoldDB" id="S2L3Y9"/>
<dbReference type="SUPFAM" id="SSF51306">
    <property type="entry name" value="LexA/Signal peptidase"/>
    <property type="match status" value="1"/>
</dbReference>
<dbReference type="InterPro" id="IPR036286">
    <property type="entry name" value="LexA/Signal_pep-like_sf"/>
</dbReference>
<dbReference type="Pfam" id="PF00717">
    <property type="entry name" value="Peptidase_S24"/>
    <property type="match status" value="1"/>
</dbReference>
<evidence type="ECO:0000259" key="1">
    <source>
        <dbReference type="Pfam" id="PF00717"/>
    </source>
</evidence>
<dbReference type="Proteomes" id="UP000014463">
    <property type="component" value="Unassembled WGS sequence"/>
</dbReference>
<dbReference type="PANTHER" id="PTHR33516:SF2">
    <property type="entry name" value="LEXA REPRESSOR-RELATED"/>
    <property type="match status" value="1"/>
</dbReference>
<evidence type="ECO:0000313" key="2">
    <source>
        <dbReference type="EMBL" id="EPC02429.1"/>
    </source>
</evidence>
<reference evidence="2 3" key="1">
    <citation type="journal article" date="2013" name="Genome Announc.">
        <title>Draft genome sequence of the moderately halophilic gammaproteobacterium Halomonas anticariensis FP35.</title>
        <authorList>
            <person name="Tahrioui A."/>
            <person name="Quesada E."/>
            <person name="Llamas I."/>
        </authorList>
    </citation>
    <scope>NUCLEOTIDE SEQUENCE [LARGE SCALE GENOMIC DNA]</scope>
    <source>
        <strain evidence="3">DSM 16096 / CECT 5854 / LMG 22089 / FP35</strain>
    </source>
</reference>
<dbReference type="NCBIfam" id="NF007621">
    <property type="entry name" value="PRK10276.1"/>
    <property type="match status" value="1"/>
</dbReference>
<dbReference type="PATRIC" id="fig|1121939.11.peg.1947"/>
<accession>S2L3Y9</accession>
<dbReference type="Gene3D" id="2.10.109.10">
    <property type="entry name" value="Umud Fragment, subunit A"/>
    <property type="match status" value="1"/>
</dbReference>
<comment type="caution">
    <text evidence="2">The sequence shown here is derived from an EMBL/GenBank/DDBJ whole genome shotgun (WGS) entry which is preliminary data.</text>
</comment>
<gene>
    <name evidence="2" type="ORF">L861_09230</name>
</gene>
<dbReference type="EMBL" id="ASTJ01000024">
    <property type="protein sequence ID" value="EPC02429.1"/>
    <property type="molecule type" value="Genomic_DNA"/>
</dbReference>
<dbReference type="eggNOG" id="COG1974">
    <property type="taxonomic scope" value="Bacteria"/>
</dbReference>
<organism evidence="2 3">
    <name type="scientific">Litchfieldella anticariensis (strain DSM 16096 / CECT 5854 / CIP 108499 / LMG 22089 / FP35)</name>
    <name type="common">Halomonas anticariensis</name>
    <dbReference type="NCBI Taxonomy" id="1121939"/>
    <lineage>
        <taxon>Bacteria</taxon>
        <taxon>Pseudomonadati</taxon>
        <taxon>Pseudomonadota</taxon>
        <taxon>Gammaproteobacteria</taxon>
        <taxon>Oceanospirillales</taxon>
        <taxon>Halomonadaceae</taxon>
        <taxon>Litchfieldella</taxon>
    </lineage>
</organism>
<dbReference type="InterPro" id="IPR050077">
    <property type="entry name" value="LexA_repressor"/>
</dbReference>